<dbReference type="OrthoDB" id="8922241at2759"/>
<dbReference type="GO" id="GO:0004497">
    <property type="term" value="F:monooxygenase activity"/>
    <property type="evidence" value="ECO:0007669"/>
    <property type="project" value="InterPro"/>
</dbReference>
<dbReference type="AlphaFoldDB" id="A0A8H4RFQ6"/>
<sequence>MSNIAANNPETPQSTPISKPLENLTLHDEKPKTPLGPHGFTSDGSKKRILLNAFDMNGIGHTSVGQWQNPTDKSKTKNTLDYWINLAKLLEKGKFNTLFLADNFGSHDVYQESHAPAIKAGAQWPLYEREKIVSAMAAVTKSLGFGITSCTTFEPPFLLAKRFSTLDHLTRGRIAWNIVTSWSDSAARAMGLEALPEHDERYVIAEEYLQLIYKLWEGSWADDALVLDTNTSTFANPDKVRKIEHRGKYFKCVSAHQVDPSPQRTPLLFQAGMSPAGAAFGSKHAECIFIGGPNPAFVGEKIKKTRALAQSQGRNPSDLKFFISFTPVLGSTDEEAQAKLQEYLKYSILDGSLAKFCGISGIDLAKFGLDEEFPTDPEHPTLSHLSVKQREVLTNRPDGYESWTPRILGEWSAIGGSSPFQVGSGEMVADELERWIRIADVDGFNIGHVVVPQAWVDVIDFLIPVLEKRGWLGNSNEYSVPGGTLRENLYGTPGDSRLRASHPGSAFKFDVLQK</sequence>
<organism evidence="4 5">
    <name type="scientific">Cudoniella acicularis</name>
    <dbReference type="NCBI Taxonomy" id="354080"/>
    <lineage>
        <taxon>Eukaryota</taxon>
        <taxon>Fungi</taxon>
        <taxon>Dikarya</taxon>
        <taxon>Ascomycota</taxon>
        <taxon>Pezizomycotina</taxon>
        <taxon>Leotiomycetes</taxon>
        <taxon>Helotiales</taxon>
        <taxon>Tricladiaceae</taxon>
        <taxon>Cudoniella</taxon>
    </lineage>
</organism>
<evidence type="ECO:0000256" key="1">
    <source>
        <dbReference type="ARBA" id="ARBA00033748"/>
    </source>
</evidence>
<dbReference type="SUPFAM" id="SSF51679">
    <property type="entry name" value="Bacterial luciferase-like"/>
    <property type="match status" value="1"/>
</dbReference>
<dbReference type="NCBIfam" id="TIGR03860">
    <property type="entry name" value="FMN_nitrolo"/>
    <property type="match status" value="1"/>
</dbReference>
<feature type="domain" description="Luciferase-like" evidence="3">
    <location>
        <begin position="68"/>
        <end position="434"/>
    </location>
</feature>
<name>A0A8H4RFQ6_9HELO</name>
<dbReference type="PANTHER" id="PTHR30011">
    <property type="entry name" value="ALKANESULFONATE MONOOXYGENASE-RELATED"/>
    <property type="match status" value="1"/>
</dbReference>
<evidence type="ECO:0000313" key="5">
    <source>
        <dbReference type="Proteomes" id="UP000566819"/>
    </source>
</evidence>
<protein>
    <recommendedName>
        <fullName evidence="3">Luciferase-like domain-containing protein</fullName>
    </recommendedName>
</protein>
<dbReference type="Proteomes" id="UP000566819">
    <property type="component" value="Unassembled WGS sequence"/>
</dbReference>
<feature type="compositionally biased region" description="Polar residues" evidence="2">
    <location>
        <begin position="1"/>
        <end position="17"/>
    </location>
</feature>
<accession>A0A8H4RFQ6</accession>
<dbReference type="EMBL" id="JAAMPI010000908">
    <property type="protein sequence ID" value="KAF4627801.1"/>
    <property type="molecule type" value="Genomic_DNA"/>
</dbReference>
<evidence type="ECO:0000256" key="2">
    <source>
        <dbReference type="SAM" id="MobiDB-lite"/>
    </source>
</evidence>
<evidence type="ECO:0000313" key="4">
    <source>
        <dbReference type="EMBL" id="KAF4627801.1"/>
    </source>
</evidence>
<dbReference type="Gene3D" id="3.20.20.30">
    <property type="entry name" value="Luciferase-like domain"/>
    <property type="match status" value="1"/>
</dbReference>
<proteinExistence type="inferred from homology"/>
<dbReference type="PANTHER" id="PTHR30011:SF30">
    <property type="entry name" value="XENOBIOTIC COMPOUND MONOOXYGENASE, DSZA FAMILY (AFU_ORTHOLOGUE AFUA_6G01920)"/>
    <property type="match status" value="1"/>
</dbReference>
<dbReference type="InterPro" id="IPR051260">
    <property type="entry name" value="Diverse_substr_monoxygenases"/>
</dbReference>
<comment type="caution">
    <text evidence="4">The sequence shown here is derived from an EMBL/GenBank/DDBJ whole genome shotgun (WGS) entry which is preliminary data.</text>
</comment>
<evidence type="ECO:0000259" key="3">
    <source>
        <dbReference type="Pfam" id="PF00296"/>
    </source>
</evidence>
<comment type="similarity">
    <text evidence="1">Belongs to the NtaA/SnaA/DszA monooxygenase family.</text>
</comment>
<dbReference type="PIRSF" id="PIRSF000337">
    <property type="entry name" value="NTA_MOA"/>
    <property type="match status" value="1"/>
</dbReference>
<dbReference type="InterPro" id="IPR036661">
    <property type="entry name" value="Luciferase-like_sf"/>
</dbReference>
<reference evidence="4 5" key="1">
    <citation type="submission" date="2020-03" db="EMBL/GenBank/DDBJ databases">
        <title>Draft Genome Sequence of Cudoniella acicularis.</title>
        <authorList>
            <person name="Buettner E."/>
            <person name="Kellner H."/>
        </authorList>
    </citation>
    <scope>NUCLEOTIDE SEQUENCE [LARGE SCALE GENOMIC DNA]</scope>
    <source>
        <strain evidence="4 5">DSM 108380</strain>
    </source>
</reference>
<dbReference type="GO" id="GO:0016705">
    <property type="term" value="F:oxidoreductase activity, acting on paired donors, with incorporation or reduction of molecular oxygen"/>
    <property type="evidence" value="ECO:0007669"/>
    <property type="project" value="InterPro"/>
</dbReference>
<dbReference type="InterPro" id="IPR016215">
    <property type="entry name" value="NTA_MOA"/>
</dbReference>
<feature type="region of interest" description="Disordered" evidence="2">
    <location>
        <begin position="1"/>
        <end position="20"/>
    </location>
</feature>
<keyword evidence="5" id="KW-1185">Reference proteome</keyword>
<dbReference type="InterPro" id="IPR011251">
    <property type="entry name" value="Luciferase-like_dom"/>
</dbReference>
<gene>
    <name evidence="4" type="ORF">G7Y89_g10349</name>
</gene>
<dbReference type="Pfam" id="PF00296">
    <property type="entry name" value="Bac_luciferase"/>
    <property type="match status" value="1"/>
</dbReference>